<protein>
    <submittedName>
        <fullName evidence="5">Uncharacterized protein</fullName>
    </submittedName>
</protein>
<organism evidence="5">
    <name type="scientific">uncultured Caudovirales phage</name>
    <dbReference type="NCBI Taxonomy" id="2100421"/>
    <lineage>
        <taxon>Viruses</taxon>
        <taxon>Duplodnaviria</taxon>
        <taxon>Heunggongvirae</taxon>
        <taxon>Uroviricota</taxon>
        <taxon>Caudoviricetes</taxon>
        <taxon>Peduoviridae</taxon>
        <taxon>Maltschvirus</taxon>
        <taxon>Maltschvirus maltsch</taxon>
    </lineage>
</organism>
<sequence>MKIENAVIARSTSKDVTTRYGAKKTFSFQANGQWYSCGFKNPKVNDGDCVSFIYEVDDYGNQVDITSIVKSVAPAVAAPAGQPAPRAATGGGYSKGVFPIPALDGQRAILRQNAVTNARELVVAANGGKPFLIDTKTTVGVIIAIARRLEAYTSGDLDMEEVEREAAAEANPTSVPAETKAA</sequence>
<evidence type="ECO:0000313" key="3">
    <source>
        <dbReference type="EMBL" id="CAB4182431.1"/>
    </source>
</evidence>
<dbReference type="EMBL" id="LR797390">
    <property type="protein sequence ID" value="CAB4212533.1"/>
    <property type="molecule type" value="Genomic_DNA"/>
</dbReference>
<reference evidence="5" key="1">
    <citation type="submission" date="2020-05" db="EMBL/GenBank/DDBJ databases">
        <authorList>
            <person name="Chiriac C."/>
            <person name="Salcher M."/>
            <person name="Ghai R."/>
            <person name="Kavagutti S V."/>
        </authorList>
    </citation>
    <scope>NUCLEOTIDE SEQUENCE</scope>
</reference>
<proteinExistence type="predicted"/>
<evidence type="ECO:0000313" key="5">
    <source>
        <dbReference type="EMBL" id="CAB4212533.1"/>
    </source>
</evidence>
<accession>A0A6J5SER8</accession>
<dbReference type="EMBL" id="LR798375">
    <property type="protein sequence ID" value="CAB5227171.1"/>
    <property type="molecule type" value="Genomic_DNA"/>
</dbReference>
<dbReference type="EMBL" id="LR797266">
    <property type="protein sequence ID" value="CAB4197796.1"/>
    <property type="molecule type" value="Genomic_DNA"/>
</dbReference>
<feature type="region of interest" description="Disordered" evidence="1">
    <location>
        <begin position="162"/>
        <end position="182"/>
    </location>
</feature>
<evidence type="ECO:0000313" key="2">
    <source>
        <dbReference type="EMBL" id="CAB4169919.1"/>
    </source>
</evidence>
<evidence type="ECO:0000313" key="6">
    <source>
        <dbReference type="EMBL" id="CAB5227171.1"/>
    </source>
</evidence>
<gene>
    <name evidence="3" type="ORF">UFOVP1080_3</name>
    <name evidence="4" type="ORF">UFOVP1321_41</name>
    <name evidence="5" type="ORF">UFOVP1432_22</name>
    <name evidence="6" type="ORF">UFOVP1528_10</name>
    <name evidence="2" type="ORF">UFOVP905_17</name>
</gene>
<evidence type="ECO:0000313" key="4">
    <source>
        <dbReference type="EMBL" id="CAB4197796.1"/>
    </source>
</evidence>
<dbReference type="EMBL" id="LR796848">
    <property type="protein sequence ID" value="CAB4169919.1"/>
    <property type="molecule type" value="Genomic_DNA"/>
</dbReference>
<dbReference type="EMBL" id="LR797043">
    <property type="protein sequence ID" value="CAB4182431.1"/>
    <property type="molecule type" value="Genomic_DNA"/>
</dbReference>
<evidence type="ECO:0000256" key="1">
    <source>
        <dbReference type="SAM" id="MobiDB-lite"/>
    </source>
</evidence>
<name>A0A6J5SER8_9CAUD</name>